<name>A0ABY7LNE0_9BACT</name>
<feature type="transmembrane region" description="Helical" evidence="1">
    <location>
        <begin position="204"/>
        <end position="226"/>
    </location>
</feature>
<reference evidence="2 3" key="1">
    <citation type="submission" date="2022-12" db="EMBL/GenBank/DDBJ databases">
        <title>Hymenobacter canadensis sp. nov. isolated from lake water of the Cambridge Bay, Canada.</title>
        <authorList>
            <person name="Kim W.H."/>
            <person name="Lee Y.M."/>
        </authorList>
    </citation>
    <scope>NUCLEOTIDE SEQUENCE [LARGE SCALE GENOMIC DNA]</scope>
    <source>
        <strain evidence="2 3">PAMC 29467</strain>
    </source>
</reference>
<dbReference type="Proteomes" id="UP001211005">
    <property type="component" value="Chromosome"/>
</dbReference>
<keyword evidence="1" id="KW-0812">Transmembrane</keyword>
<feature type="transmembrane region" description="Helical" evidence="1">
    <location>
        <begin position="166"/>
        <end position="192"/>
    </location>
</feature>
<feature type="transmembrane region" description="Helical" evidence="1">
    <location>
        <begin position="472"/>
        <end position="490"/>
    </location>
</feature>
<dbReference type="RefSeq" id="WP_269560016.1">
    <property type="nucleotide sequence ID" value="NZ_CP114767.1"/>
</dbReference>
<gene>
    <name evidence="2" type="ORF">O3303_19385</name>
</gene>
<keyword evidence="3" id="KW-1185">Reference proteome</keyword>
<dbReference type="EMBL" id="CP114767">
    <property type="protein sequence ID" value="WBA41958.1"/>
    <property type="molecule type" value="Genomic_DNA"/>
</dbReference>
<sequence length="504" mass="57903">MYNNPRLFFALFVTIITGLYWVFPEIMPYNKGFAFEGFVIYKPFAKDAYNSLFVEKMNSYSIQRILPYLLLNASFNIFGIDFSDSNMLWFFKIMHYVLLIMIIYVWDKLSSHLKLGLSGQWIGFISLIMNVSNLKFDFYLPFTYDKLAIFSGLVSMYLYYSNKKYFLLLNSILALIIWPTSIVFNLIMILVPCNIKVVVDKNKILGAAWSFFVAGALISLFIIVVYVKHIPELPGIAPTVHQLLPFSILIVCLYLLYTQYNLSVLVFPNTGKEILSKLKEILSIDFKWINALVVILAYYGLTRVLGDVTNAYLTPQRFAINFTYCALQRPGQFLIAHAVFFGVPVILFSVFRHRIIAVIAELGYGMVLMIIVVLIQAVNSETRQMANVLAMIVLPVAIAADSVKATPRAIWATFGISLLLSKTWLPFNLFDSQKYVSNNIFPMNDFEKMNYLVWPQQIFFMNMGPWMSNNSLIVQGLVIVIMYFILYKIWTKATMSDLVEYVGK</sequence>
<evidence type="ECO:0000256" key="1">
    <source>
        <dbReference type="SAM" id="Phobius"/>
    </source>
</evidence>
<keyword evidence="1" id="KW-0472">Membrane</keyword>
<evidence type="ECO:0000313" key="3">
    <source>
        <dbReference type="Proteomes" id="UP001211005"/>
    </source>
</evidence>
<protein>
    <submittedName>
        <fullName evidence="2">Uncharacterized protein</fullName>
    </submittedName>
</protein>
<feature type="transmembrane region" description="Helical" evidence="1">
    <location>
        <begin position="333"/>
        <end position="351"/>
    </location>
</feature>
<feature type="transmembrane region" description="Helical" evidence="1">
    <location>
        <begin position="246"/>
        <end position="267"/>
    </location>
</feature>
<feature type="transmembrane region" description="Helical" evidence="1">
    <location>
        <begin position="89"/>
        <end position="106"/>
    </location>
</feature>
<proteinExistence type="predicted"/>
<feature type="transmembrane region" description="Helical" evidence="1">
    <location>
        <begin position="138"/>
        <end position="160"/>
    </location>
</feature>
<keyword evidence="1" id="KW-1133">Transmembrane helix</keyword>
<accession>A0ABY7LNE0</accession>
<organism evidence="2 3">
    <name type="scientific">Hymenobacter canadensis</name>
    <dbReference type="NCBI Taxonomy" id="2999067"/>
    <lineage>
        <taxon>Bacteria</taxon>
        <taxon>Pseudomonadati</taxon>
        <taxon>Bacteroidota</taxon>
        <taxon>Cytophagia</taxon>
        <taxon>Cytophagales</taxon>
        <taxon>Hymenobacteraceae</taxon>
        <taxon>Hymenobacter</taxon>
    </lineage>
</organism>
<evidence type="ECO:0000313" key="2">
    <source>
        <dbReference type="EMBL" id="WBA41958.1"/>
    </source>
</evidence>
<feature type="transmembrane region" description="Helical" evidence="1">
    <location>
        <begin position="7"/>
        <end position="23"/>
    </location>
</feature>
<feature type="transmembrane region" description="Helical" evidence="1">
    <location>
        <begin position="358"/>
        <end position="378"/>
    </location>
</feature>
<feature type="transmembrane region" description="Helical" evidence="1">
    <location>
        <begin position="288"/>
        <end position="313"/>
    </location>
</feature>